<dbReference type="OrthoDB" id="442921at2759"/>
<evidence type="ECO:0000313" key="3">
    <source>
        <dbReference type="Proteomes" id="UP000322225"/>
    </source>
</evidence>
<dbReference type="Proteomes" id="UP000322225">
    <property type="component" value="Chromosome 3"/>
</dbReference>
<dbReference type="Pfam" id="PF11976">
    <property type="entry name" value="Rad60-SLD"/>
    <property type="match status" value="1"/>
</dbReference>
<dbReference type="InterPro" id="IPR029071">
    <property type="entry name" value="Ubiquitin-like_domsf"/>
</dbReference>
<feature type="region of interest" description="Disordered" evidence="1">
    <location>
        <begin position="301"/>
        <end position="334"/>
    </location>
</feature>
<dbReference type="EMBL" id="CP144053">
    <property type="protein sequence ID" value="WWD17408.1"/>
    <property type="molecule type" value="Genomic_DNA"/>
</dbReference>
<dbReference type="AlphaFoldDB" id="A0A5M6BPG5"/>
<dbReference type="SUPFAM" id="SSF54236">
    <property type="entry name" value="Ubiquitin-like"/>
    <property type="match status" value="1"/>
</dbReference>
<dbReference type="PROSITE" id="PS50053">
    <property type="entry name" value="UBIQUITIN_2"/>
    <property type="match status" value="1"/>
</dbReference>
<dbReference type="KEGG" id="ksn:43592320"/>
<gene>
    <name evidence="2" type="ORF">CI109_101849</name>
</gene>
<name>A0A5M6BPG5_9TREE</name>
<dbReference type="RefSeq" id="XP_031857571.1">
    <property type="nucleotide sequence ID" value="XM_032008148.1"/>
</dbReference>
<feature type="compositionally biased region" description="Basic and acidic residues" evidence="1">
    <location>
        <begin position="147"/>
        <end position="169"/>
    </location>
</feature>
<proteinExistence type="predicted"/>
<dbReference type="GeneID" id="43592320"/>
<reference evidence="2" key="1">
    <citation type="submission" date="2017-08" db="EMBL/GenBank/DDBJ databases">
        <authorList>
            <person name="Cuomo C."/>
            <person name="Billmyre B."/>
            <person name="Heitman J."/>
        </authorList>
    </citation>
    <scope>NUCLEOTIDE SEQUENCE</scope>
    <source>
        <strain evidence="2">CBS 12478</strain>
    </source>
</reference>
<protein>
    <submittedName>
        <fullName evidence="2">Uncharacterized protein</fullName>
    </submittedName>
</protein>
<dbReference type="Gene3D" id="3.10.20.90">
    <property type="entry name" value="Phosphatidylinositol 3-kinase Catalytic Subunit, Chain A, domain 1"/>
    <property type="match status" value="1"/>
</dbReference>
<dbReference type="InterPro" id="IPR000626">
    <property type="entry name" value="Ubiquitin-like_dom"/>
</dbReference>
<dbReference type="InterPro" id="IPR022617">
    <property type="entry name" value="Rad60/SUMO-like_dom"/>
</dbReference>
<sequence>MSDKGKGKEVSPSNNDGPIELSDTDSDTDFFVSKRKPVIRAATPPRSPSPVVRSHSESEDSDDPSQKKKKKTRRSQPKPTLPEWTRHTSHESKARVRKGSSVMRGSTEETRDRTNTIVIDGSDDEVVEASTSRPGRRRVELTPPPELSEKKKQELRKLVESHYGAKDTVPDNPLVDVDLYPSTQTSPDKPRTDEEKCYITVYMEADPERRANAAPAALKEFQKARTLQVYRNESLRGPIESLAERIGKRAEDIVLTYEGNRVYSRMTPRELGIGHRADMTGYEKPYFERKEKERRAKIEALVESDDDDDPKPISDPSASPTTDTNFNGNSTLPATASEVLDNPIRFVIKDAKGGEVKLKVATNITANTVLRYYCQKVERPKTDANQMKLVLDGDVVEPDTPMGELDLSDGDMIEVRED</sequence>
<feature type="compositionally biased region" description="Basic residues" evidence="1">
    <location>
        <begin position="67"/>
        <end position="76"/>
    </location>
</feature>
<feature type="region of interest" description="Disordered" evidence="1">
    <location>
        <begin position="1"/>
        <end position="195"/>
    </location>
</feature>
<keyword evidence="3" id="KW-1185">Reference proteome</keyword>
<feature type="compositionally biased region" description="Basic and acidic residues" evidence="1">
    <location>
        <begin position="84"/>
        <end position="94"/>
    </location>
</feature>
<reference evidence="2" key="2">
    <citation type="submission" date="2024-01" db="EMBL/GenBank/DDBJ databases">
        <title>Comparative genomics of Cryptococcus and Kwoniella reveals pathogenesis evolution and contrasting modes of karyotype evolution via chromosome fusion or intercentromeric recombination.</title>
        <authorList>
            <person name="Coelho M.A."/>
            <person name="David-Palma M."/>
            <person name="Shea T."/>
            <person name="Bowers K."/>
            <person name="McGinley-Smith S."/>
            <person name="Mohammad A.W."/>
            <person name="Gnirke A."/>
            <person name="Yurkov A.M."/>
            <person name="Nowrousian M."/>
            <person name="Sun S."/>
            <person name="Cuomo C.A."/>
            <person name="Heitman J."/>
        </authorList>
    </citation>
    <scope>NUCLEOTIDE SEQUENCE</scope>
    <source>
        <strain evidence="2">CBS 12478</strain>
    </source>
</reference>
<evidence type="ECO:0000313" key="2">
    <source>
        <dbReference type="EMBL" id="WWD17408.1"/>
    </source>
</evidence>
<evidence type="ECO:0000256" key="1">
    <source>
        <dbReference type="SAM" id="MobiDB-lite"/>
    </source>
</evidence>
<accession>A0A5M6BPG5</accession>
<organism evidence="2 3">
    <name type="scientific">Kwoniella shandongensis</name>
    <dbReference type="NCBI Taxonomy" id="1734106"/>
    <lineage>
        <taxon>Eukaryota</taxon>
        <taxon>Fungi</taxon>
        <taxon>Dikarya</taxon>
        <taxon>Basidiomycota</taxon>
        <taxon>Agaricomycotina</taxon>
        <taxon>Tremellomycetes</taxon>
        <taxon>Tremellales</taxon>
        <taxon>Cryptococcaceae</taxon>
        <taxon>Kwoniella</taxon>
    </lineage>
</organism>
<feature type="compositionally biased region" description="Polar residues" evidence="1">
    <location>
        <begin position="321"/>
        <end position="334"/>
    </location>
</feature>